<feature type="compositionally biased region" description="Polar residues" evidence="1">
    <location>
        <begin position="42"/>
        <end position="62"/>
    </location>
</feature>
<protein>
    <submittedName>
        <fullName evidence="2">Uncharacterized protein</fullName>
    </submittedName>
</protein>
<evidence type="ECO:0000256" key="1">
    <source>
        <dbReference type="SAM" id="MobiDB-lite"/>
    </source>
</evidence>
<dbReference type="Proteomes" id="UP000799776">
    <property type="component" value="Unassembled WGS sequence"/>
</dbReference>
<keyword evidence="3" id="KW-1185">Reference proteome</keyword>
<feature type="compositionally biased region" description="Low complexity" evidence="1">
    <location>
        <begin position="390"/>
        <end position="417"/>
    </location>
</feature>
<dbReference type="OrthoDB" id="4155914at2759"/>
<accession>A0A9P4HQN5</accession>
<reference evidence="2" key="1">
    <citation type="journal article" date="2020" name="Stud. Mycol.">
        <title>101 Dothideomycetes genomes: a test case for predicting lifestyles and emergence of pathogens.</title>
        <authorList>
            <person name="Haridas S."/>
            <person name="Albert R."/>
            <person name="Binder M."/>
            <person name="Bloem J."/>
            <person name="Labutti K."/>
            <person name="Salamov A."/>
            <person name="Andreopoulos B."/>
            <person name="Baker S."/>
            <person name="Barry K."/>
            <person name="Bills G."/>
            <person name="Bluhm B."/>
            <person name="Cannon C."/>
            <person name="Castanera R."/>
            <person name="Culley D."/>
            <person name="Daum C."/>
            <person name="Ezra D."/>
            <person name="Gonzalez J."/>
            <person name="Henrissat B."/>
            <person name="Kuo A."/>
            <person name="Liang C."/>
            <person name="Lipzen A."/>
            <person name="Lutzoni F."/>
            <person name="Magnuson J."/>
            <person name="Mondo S."/>
            <person name="Nolan M."/>
            <person name="Ohm R."/>
            <person name="Pangilinan J."/>
            <person name="Park H.-J."/>
            <person name="Ramirez L."/>
            <person name="Alfaro M."/>
            <person name="Sun H."/>
            <person name="Tritt A."/>
            <person name="Yoshinaga Y."/>
            <person name="Zwiers L.-H."/>
            <person name="Turgeon B."/>
            <person name="Goodwin S."/>
            <person name="Spatafora J."/>
            <person name="Crous P."/>
            <person name="Grigoriev I."/>
        </authorList>
    </citation>
    <scope>NUCLEOTIDE SEQUENCE</scope>
    <source>
        <strain evidence="2">CBS 121410</strain>
    </source>
</reference>
<evidence type="ECO:0000313" key="3">
    <source>
        <dbReference type="Proteomes" id="UP000799776"/>
    </source>
</evidence>
<comment type="caution">
    <text evidence="2">The sequence shown here is derived from an EMBL/GenBank/DDBJ whole genome shotgun (WGS) entry which is preliminary data.</text>
</comment>
<feature type="compositionally biased region" description="Low complexity" evidence="1">
    <location>
        <begin position="18"/>
        <end position="33"/>
    </location>
</feature>
<dbReference type="EMBL" id="ML978736">
    <property type="protein sequence ID" value="KAF2084882.1"/>
    <property type="molecule type" value="Genomic_DNA"/>
</dbReference>
<organism evidence="2 3">
    <name type="scientific">Saccharata proteae CBS 121410</name>
    <dbReference type="NCBI Taxonomy" id="1314787"/>
    <lineage>
        <taxon>Eukaryota</taxon>
        <taxon>Fungi</taxon>
        <taxon>Dikarya</taxon>
        <taxon>Ascomycota</taxon>
        <taxon>Pezizomycotina</taxon>
        <taxon>Dothideomycetes</taxon>
        <taxon>Dothideomycetes incertae sedis</taxon>
        <taxon>Botryosphaeriales</taxon>
        <taxon>Saccharataceae</taxon>
        <taxon>Saccharata</taxon>
    </lineage>
</organism>
<gene>
    <name evidence="2" type="ORF">K490DRAFT_48020</name>
</gene>
<feature type="region of interest" description="Disordered" evidence="1">
    <location>
        <begin position="367"/>
        <end position="429"/>
    </location>
</feature>
<sequence>MPSTSGPPNKRPADANKQGGQPQQGQDGPRTPGIQTFGANVVPQSAQGQPSRGGTRQQSVANESDKGRATPPPARSVGEMSEDEVVQLVKDHEVLREKYQKVKRYFFEQQSQVHQLQDTLAHQRLSQSRTSLDDSEYNARFERLHGLVGQLAFNIRKDWRSIPPFLQPAVNKDALSIGKQEMTAVGKALILSWLMDELFDKHFHPDLDPALSIQLKHIQTNIRRSAPLAQSTEEEEALTSKLVSWRLATLDGLTDHLRDTSAAQNREHLTNALKESLATHLQTYLAEPPPLELKSSVPMIVELAVAIASHLPMESRDVAIDYFPPGHALMGELMKVEQLQVPPLERPIADGLGRGMLAGLIGGVSGSSSSGGGGSGGGGGGPGASKKAEVVQQQQQQQQQQGQNVGQGNSSLSLSGSGSLGAGAEERPPRVRMAAGFAVQIRGKNVLVKAQVVPTG</sequence>
<proteinExistence type="predicted"/>
<feature type="region of interest" description="Disordered" evidence="1">
    <location>
        <begin position="1"/>
        <end position="83"/>
    </location>
</feature>
<name>A0A9P4HQN5_9PEZI</name>
<dbReference type="AlphaFoldDB" id="A0A9P4HQN5"/>
<evidence type="ECO:0000313" key="2">
    <source>
        <dbReference type="EMBL" id="KAF2084882.1"/>
    </source>
</evidence>
<feature type="compositionally biased region" description="Gly residues" evidence="1">
    <location>
        <begin position="367"/>
        <end position="383"/>
    </location>
</feature>